<keyword evidence="6" id="KW-1185">Reference proteome</keyword>
<sequence>MHAESISVQSTSSNNEAPEMENVSSKKREITQKMGFFGAVSYIISNIVGSGIFIAPTPILENAKCPGLSIIVWVAGAIISILGSFCYIELGTRIRSSGADFAYLCYVKWYPVAFAFMCAGCVLNYPATIAIQAQTFSEYIIKGFKIQITSNTSSYFAKKLIGFSLVWLIMFLNFFSLKRFVSRFQIVASFAKILSTAIVIITGFYFLIFKGETGSLSHPFEGNSATVGSLVLALYAGLFSYDGWDILNFGAEEIEKPKKTMPLAILFGMLVVAVVYVATNISYFVVLSVDQIRNSDAVASEFAAKKLGNFQSAIPFLICVLLIGSLNSTIFAASRYLHAAAREGHLPLCISCVNQKSDSPRVALFCSVILSMGIAFIGSLDVLISYVSFTQWTQRLCTMCVLLWIRFKQIPTHPDSIRTPIVMPIVFFLICFTLSVITIVETVRVAGVGLGVLVAGFVLYFLFIYKRSLPSLKSFQKFSSCFNNSTTIFAQIVFNAMPDRCEQTDEREKMEKLQQTMRQQQRVVVTPEIKDDNVRNMFRRNNKISDGKI</sequence>
<dbReference type="PIRSF" id="PIRSF006060">
    <property type="entry name" value="AA_transporter"/>
    <property type="match status" value="1"/>
</dbReference>
<feature type="compositionally biased region" description="Polar residues" evidence="5">
    <location>
        <begin position="1"/>
        <end position="16"/>
    </location>
</feature>
<comment type="subcellular location">
    <subcellularLocation>
        <location evidence="1">Membrane</location>
        <topology evidence="1">Multi-pass membrane protein</topology>
    </subcellularLocation>
</comment>
<name>A0A158R562_9BILA</name>
<dbReference type="Proteomes" id="UP000046393">
    <property type="component" value="Unplaced"/>
</dbReference>
<evidence type="ECO:0000256" key="4">
    <source>
        <dbReference type="ARBA" id="ARBA00023136"/>
    </source>
</evidence>
<dbReference type="Pfam" id="PF13520">
    <property type="entry name" value="AA_permease_2"/>
    <property type="match status" value="1"/>
</dbReference>
<evidence type="ECO:0000256" key="1">
    <source>
        <dbReference type="ARBA" id="ARBA00004141"/>
    </source>
</evidence>
<keyword evidence="3" id="KW-1133">Transmembrane helix</keyword>
<keyword evidence="2" id="KW-0812">Transmembrane</keyword>
<dbReference type="InterPro" id="IPR002293">
    <property type="entry name" value="AA/rel_permease1"/>
</dbReference>
<evidence type="ECO:0000256" key="5">
    <source>
        <dbReference type="SAM" id="MobiDB-lite"/>
    </source>
</evidence>
<evidence type="ECO:0000256" key="2">
    <source>
        <dbReference type="ARBA" id="ARBA00022692"/>
    </source>
</evidence>
<organism evidence="6 7">
    <name type="scientific">Syphacia muris</name>
    <dbReference type="NCBI Taxonomy" id="451379"/>
    <lineage>
        <taxon>Eukaryota</taxon>
        <taxon>Metazoa</taxon>
        <taxon>Ecdysozoa</taxon>
        <taxon>Nematoda</taxon>
        <taxon>Chromadorea</taxon>
        <taxon>Rhabditida</taxon>
        <taxon>Spirurina</taxon>
        <taxon>Oxyuridomorpha</taxon>
        <taxon>Oxyuroidea</taxon>
        <taxon>Oxyuridae</taxon>
        <taxon>Syphacia</taxon>
    </lineage>
</organism>
<protein>
    <submittedName>
        <fullName evidence="7">Y+L amino acid transporter 2</fullName>
    </submittedName>
</protein>
<accession>A0A158R562</accession>
<feature type="region of interest" description="Disordered" evidence="5">
    <location>
        <begin position="1"/>
        <end position="24"/>
    </location>
</feature>
<keyword evidence="4" id="KW-0472">Membrane</keyword>
<evidence type="ECO:0000256" key="3">
    <source>
        <dbReference type="ARBA" id="ARBA00022989"/>
    </source>
</evidence>
<proteinExistence type="predicted"/>
<dbReference type="FunFam" id="1.20.1740.10:FF:000058">
    <property type="entry name" value="Amino Acid Transporter"/>
    <property type="match status" value="1"/>
</dbReference>
<dbReference type="GO" id="GO:0015179">
    <property type="term" value="F:L-amino acid transmembrane transporter activity"/>
    <property type="evidence" value="ECO:0007669"/>
    <property type="project" value="TreeGrafter"/>
</dbReference>
<dbReference type="InterPro" id="IPR050598">
    <property type="entry name" value="AminoAcid_Transporter"/>
</dbReference>
<dbReference type="GO" id="GO:0016020">
    <property type="term" value="C:membrane"/>
    <property type="evidence" value="ECO:0007669"/>
    <property type="project" value="UniProtKB-SubCell"/>
</dbReference>
<dbReference type="PANTHER" id="PTHR11785">
    <property type="entry name" value="AMINO ACID TRANSPORTER"/>
    <property type="match status" value="1"/>
</dbReference>
<dbReference type="AlphaFoldDB" id="A0A158R562"/>
<dbReference type="STRING" id="451379.A0A158R562"/>
<dbReference type="PANTHER" id="PTHR11785:SF523">
    <property type="entry name" value="AMINO ACID TRANSPORTER PROTEIN 6"/>
    <property type="match status" value="1"/>
</dbReference>
<evidence type="ECO:0000313" key="7">
    <source>
        <dbReference type="WBParaSite" id="SMUV_0000559901-mRNA-1"/>
    </source>
</evidence>
<dbReference type="Gene3D" id="1.20.1740.10">
    <property type="entry name" value="Amino acid/polyamine transporter I"/>
    <property type="match status" value="1"/>
</dbReference>
<dbReference type="WBParaSite" id="SMUV_0000559901-mRNA-1">
    <property type="protein sequence ID" value="SMUV_0000559901-mRNA-1"/>
    <property type="gene ID" value="SMUV_0000559901"/>
</dbReference>
<reference evidence="7" key="1">
    <citation type="submission" date="2016-04" db="UniProtKB">
        <authorList>
            <consortium name="WormBaseParasite"/>
        </authorList>
    </citation>
    <scope>IDENTIFICATION</scope>
</reference>
<evidence type="ECO:0000313" key="6">
    <source>
        <dbReference type="Proteomes" id="UP000046393"/>
    </source>
</evidence>